<accession>A0A7J3SM90</accession>
<evidence type="ECO:0000256" key="1">
    <source>
        <dbReference type="SAM" id="Phobius"/>
    </source>
</evidence>
<sequence length="171" mass="18764">MGFSVTMSGVIVLAVIFIAVATSVSVIMKTYTTSIRSLEQIIYKNVELERATIYIKNAYINATEGNLYVELQNAGSLDLWNLPSTDFLIIYWDSSLNSTKGELLSYGTNWTVKGIMTSNGSLYGYSGYIPPGQTALIVAYLPSNVDYSKDIRIDITNSYGFVTTYEIIGGG</sequence>
<feature type="transmembrane region" description="Helical" evidence="1">
    <location>
        <begin position="6"/>
        <end position="28"/>
    </location>
</feature>
<organism evidence="2">
    <name type="scientific">Fervidicoccus fontis</name>
    <dbReference type="NCBI Taxonomy" id="683846"/>
    <lineage>
        <taxon>Archaea</taxon>
        <taxon>Thermoproteota</taxon>
        <taxon>Thermoprotei</taxon>
        <taxon>Fervidicoccales</taxon>
        <taxon>Fervidicoccaceae</taxon>
        <taxon>Fervidicoccus</taxon>
    </lineage>
</organism>
<protein>
    <recommendedName>
        <fullName evidence="3">Flagellin</fullName>
    </recommendedName>
</protein>
<evidence type="ECO:0008006" key="3">
    <source>
        <dbReference type="Google" id="ProtNLM"/>
    </source>
</evidence>
<dbReference type="EMBL" id="DTLS01000159">
    <property type="protein sequence ID" value="HGZ60637.1"/>
    <property type="molecule type" value="Genomic_DNA"/>
</dbReference>
<name>A0A7J3SM90_9CREN</name>
<gene>
    <name evidence="2" type="ORF">ENW83_05500</name>
</gene>
<evidence type="ECO:0000313" key="2">
    <source>
        <dbReference type="EMBL" id="HGZ60637.1"/>
    </source>
</evidence>
<keyword evidence="1" id="KW-0812">Transmembrane</keyword>
<reference evidence="2" key="1">
    <citation type="journal article" date="2020" name="mSystems">
        <title>Genome- and Community-Level Interaction Insights into Carbon Utilization and Element Cycling Functions of Hydrothermarchaeota in Hydrothermal Sediment.</title>
        <authorList>
            <person name="Zhou Z."/>
            <person name="Liu Y."/>
            <person name="Xu W."/>
            <person name="Pan J."/>
            <person name="Luo Z.H."/>
            <person name="Li M."/>
        </authorList>
    </citation>
    <scope>NUCLEOTIDE SEQUENCE [LARGE SCALE GENOMIC DNA]</scope>
    <source>
        <strain evidence="2">SpSt-885</strain>
    </source>
</reference>
<dbReference type="AlphaFoldDB" id="A0A7J3SM90"/>
<keyword evidence="1" id="KW-0472">Membrane</keyword>
<keyword evidence="1" id="KW-1133">Transmembrane helix</keyword>
<proteinExistence type="predicted"/>
<comment type="caution">
    <text evidence="2">The sequence shown here is derived from an EMBL/GenBank/DDBJ whole genome shotgun (WGS) entry which is preliminary data.</text>
</comment>